<evidence type="ECO:0000313" key="2">
    <source>
        <dbReference type="EMBL" id="PIW18006.1"/>
    </source>
</evidence>
<dbReference type="AlphaFoldDB" id="A0A2M7G7G1"/>
<feature type="region of interest" description="Disordered" evidence="1">
    <location>
        <begin position="165"/>
        <end position="194"/>
    </location>
</feature>
<evidence type="ECO:0000313" key="3">
    <source>
        <dbReference type="Proteomes" id="UP000231019"/>
    </source>
</evidence>
<proteinExistence type="predicted"/>
<comment type="caution">
    <text evidence="2">The sequence shown here is derived from an EMBL/GenBank/DDBJ whole genome shotgun (WGS) entry which is preliminary data.</text>
</comment>
<dbReference type="EMBL" id="PFFQ01000016">
    <property type="protein sequence ID" value="PIW18006.1"/>
    <property type="molecule type" value="Genomic_DNA"/>
</dbReference>
<gene>
    <name evidence="2" type="ORF">COW36_06595</name>
</gene>
<accession>A0A2M7G7G1</accession>
<name>A0A2M7G7G1_9BACT</name>
<sequence length="354" mass="34358">MRSFTGLDIVFRLLNGTLSGENLEEALTTEADLYLGPWNEVLKARELNALLNSPTALAAMFASETAFAQLLDIAGAEMAASDSATELISNTSSAILTVVTNTSYLNLWQNVSENKTRLQARVNAGGSKLKRWNYTANGTWDIAALTSGLAAYSYFVCGEGGQGAASQSGSASGRGGSGAEAKWGQVTTGLPNTNQTITVGTGNTTIGALHTALQGNDATAGTGNNTGPGTTGGAAIYDADPQNAIWQANTGTKQGSYGGYGLAAASTGVAGGPGEAGLSGAGGTCAGSTFGGTGGTGLCSGGAGGGCDTGSGASPGGAATGYGTGGGGASLRGSDTASGGNPGGGLACLYGVAA</sequence>
<organism evidence="2 3">
    <name type="scientific">bacterium (Candidatus Blackallbacteria) CG17_big_fil_post_rev_8_21_14_2_50_48_46</name>
    <dbReference type="NCBI Taxonomy" id="2014261"/>
    <lineage>
        <taxon>Bacteria</taxon>
        <taxon>Candidatus Blackallbacteria</taxon>
    </lineage>
</organism>
<dbReference type="Proteomes" id="UP000231019">
    <property type="component" value="Unassembled WGS sequence"/>
</dbReference>
<evidence type="ECO:0000256" key="1">
    <source>
        <dbReference type="SAM" id="MobiDB-lite"/>
    </source>
</evidence>
<reference evidence="2 3" key="1">
    <citation type="submission" date="2017-09" db="EMBL/GenBank/DDBJ databases">
        <title>Depth-based differentiation of microbial function through sediment-hosted aquifers and enrichment of novel symbionts in the deep terrestrial subsurface.</title>
        <authorList>
            <person name="Probst A.J."/>
            <person name="Ladd B."/>
            <person name="Jarett J.K."/>
            <person name="Geller-Mcgrath D.E."/>
            <person name="Sieber C.M."/>
            <person name="Emerson J.B."/>
            <person name="Anantharaman K."/>
            <person name="Thomas B.C."/>
            <person name="Malmstrom R."/>
            <person name="Stieglmeier M."/>
            <person name="Klingl A."/>
            <person name="Woyke T."/>
            <person name="Ryan C.M."/>
            <person name="Banfield J.F."/>
        </authorList>
    </citation>
    <scope>NUCLEOTIDE SEQUENCE [LARGE SCALE GENOMIC DNA]</scope>
    <source>
        <strain evidence="2">CG17_big_fil_post_rev_8_21_14_2_50_48_46</strain>
    </source>
</reference>
<protein>
    <submittedName>
        <fullName evidence="2">Uncharacterized protein</fullName>
    </submittedName>
</protein>